<dbReference type="Proteomes" id="UP001140453">
    <property type="component" value="Unassembled WGS sequence"/>
</dbReference>
<feature type="transmembrane region" description="Helical" evidence="6">
    <location>
        <begin position="66"/>
        <end position="86"/>
    </location>
</feature>
<evidence type="ECO:0000259" key="7">
    <source>
        <dbReference type="PROSITE" id="PS50850"/>
    </source>
</evidence>
<evidence type="ECO:0000256" key="1">
    <source>
        <dbReference type="ARBA" id="ARBA00004141"/>
    </source>
</evidence>
<dbReference type="OrthoDB" id="10021397at2759"/>
<feature type="compositionally biased region" description="Basic and acidic residues" evidence="5">
    <location>
        <begin position="386"/>
        <end position="401"/>
    </location>
</feature>
<keyword evidence="4 6" id="KW-0472">Membrane</keyword>
<dbReference type="InterPro" id="IPR011701">
    <property type="entry name" value="MFS"/>
</dbReference>
<feature type="transmembrane region" description="Helical" evidence="6">
    <location>
        <begin position="209"/>
        <end position="227"/>
    </location>
</feature>
<protein>
    <recommendedName>
        <fullName evidence="7">Major facilitator superfamily (MFS) profile domain-containing protein</fullName>
    </recommendedName>
</protein>
<evidence type="ECO:0000256" key="2">
    <source>
        <dbReference type="ARBA" id="ARBA00022692"/>
    </source>
</evidence>
<evidence type="ECO:0000256" key="6">
    <source>
        <dbReference type="SAM" id="Phobius"/>
    </source>
</evidence>
<feature type="transmembrane region" description="Helical" evidence="6">
    <location>
        <begin position="39"/>
        <end position="60"/>
    </location>
</feature>
<dbReference type="Gene3D" id="1.20.1250.20">
    <property type="entry name" value="MFS general substrate transporter like domains"/>
    <property type="match status" value="2"/>
</dbReference>
<feature type="transmembrane region" description="Helical" evidence="6">
    <location>
        <begin position="6"/>
        <end position="27"/>
    </location>
</feature>
<evidence type="ECO:0000313" key="8">
    <source>
        <dbReference type="EMBL" id="KAJ4396647.1"/>
    </source>
</evidence>
<evidence type="ECO:0000256" key="5">
    <source>
        <dbReference type="SAM" id="MobiDB-lite"/>
    </source>
</evidence>
<evidence type="ECO:0000313" key="9">
    <source>
        <dbReference type="Proteomes" id="UP001140453"/>
    </source>
</evidence>
<keyword evidence="3 6" id="KW-1133">Transmembrane helix</keyword>
<feature type="transmembrane region" description="Helical" evidence="6">
    <location>
        <begin position="134"/>
        <end position="152"/>
    </location>
</feature>
<gene>
    <name evidence="8" type="ORF">N0V93_000868</name>
</gene>
<dbReference type="PROSITE" id="PS50850">
    <property type="entry name" value="MFS"/>
    <property type="match status" value="1"/>
</dbReference>
<dbReference type="AlphaFoldDB" id="A0A9W9D0N1"/>
<organism evidence="8 9">
    <name type="scientific">Gnomoniopsis smithogilvyi</name>
    <dbReference type="NCBI Taxonomy" id="1191159"/>
    <lineage>
        <taxon>Eukaryota</taxon>
        <taxon>Fungi</taxon>
        <taxon>Dikarya</taxon>
        <taxon>Ascomycota</taxon>
        <taxon>Pezizomycotina</taxon>
        <taxon>Sordariomycetes</taxon>
        <taxon>Sordariomycetidae</taxon>
        <taxon>Diaporthales</taxon>
        <taxon>Gnomoniaceae</taxon>
        <taxon>Gnomoniopsis</taxon>
    </lineage>
</organism>
<dbReference type="GO" id="GO:0022857">
    <property type="term" value="F:transmembrane transporter activity"/>
    <property type="evidence" value="ECO:0007669"/>
    <property type="project" value="InterPro"/>
</dbReference>
<dbReference type="InterPro" id="IPR020846">
    <property type="entry name" value="MFS_dom"/>
</dbReference>
<comment type="caution">
    <text evidence="8">The sequence shown here is derived from an EMBL/GenBank/DDBJ whole genome shotgun (WGS) entry which is preliminary data.</text>
</comment>
<sequence>MFYIFRAVAGIGGGGVTNIAMIIVSDVVTLEERGKYQGFIGFSTGVGNVIGPFLAAAFISTTTWRAFFWLLSPLAIICAGITFYLLPSKPPQTTTREGLQRIDCWGVLTMSIGVVFLLIPVSGGGAYFSWHSPMVISMLVIGVFALIVFVMVEWKVSRLPMMPLTIFQSPVVTTILLQSFLLGAVYQSYLYYLPMYFQNARQYTVLKSAAMSVALVVLQSASSILSGQYISRYKRYGEVLWAGFGLWTLQTPVAVIVVALAIVGVGVGFVFQPTLVALQAHVPKARRAVITSNRNFFRCAGGACGLAVSAAVLQTTLRAHLPPQLSYLAKSPYAVQDVTATDIELVLDAYMSASNAVFILQVPLIGLCLIGCVLIKDKGLQRPEETKIDQATEESTGRTEDDGCASHMLNDQRKL</sequence>
<feature type="transmembrane region" description="Helical" evidence="6">
    <location>
        <begin position="356"/>
        <end position="375"/>
    </location>
</feature>
<feature type="region of interest" description="Disordered" evidence="5">
    <location>
        <begin position="386"/>
        <end position="415"/>
    </location>
</feature>
<feature type="domain" description="Major facilitator superfamily (MFS) profile" evidence="7">
    <location>
        <begin position="1"/>
        <end position="380"/>
    </location>
</feature>
<proteinExistence type="predicted"/>
<dbReference type="GO" id="GO:0005886">
    <property type="term" value="C:plasma membrane"/>
    <property type="evidence" value="ECO:0007669"/>
    <property type="project" value="TreeGrafter"/>
</dbReference>
<dbReference type="InterPro" id="IPR036259">
    <property type="entry name" value="MFS_trans_sf"/>
</dbReference>
<dbReference type="PANTHER" id="PTHR23501:SF78">
    <property type="entry name" value="MAJOR FACILITATOR SUPERFAMILY (MFS) PROFILE DOMAIN-CONTAINING PROTEIN-RELATED"/>
    <property type="match status" value="1"/>
</dbReference>
<comment type="subcellular location">
    <subcellularLocation>
        <location evidence="1">Membrane</location>
        <topology evidence="1">Multi-pass membrane protein</topology>
    </subcellularLocation>
</comment>
<feature type="transmembrane region" description="Helical" evidence="6">
    <location>
        <begin position="239"/>
        <end position="271"/>
    </location>
</feature>
<dbReference type="EMBL" id="JAPEVB010000001">
    <property type="protein sequence ID" value="KAJ4396647.1"/>
    <property type="molecule type" value="Genomic_DNA"/>
</dbReference>
<feature type="transmembrane region" description="Helical" evidence="6">
    <location>
        <begin position="164"/>
        <end position="189"/>
    </location>
</feature>
<feature type="transmembrane region" description="Helical" evidence="6">
    <location>
        <begin position="107"/>
        <end position="128"/>
    </location>
</feature>
<name>A0A9W9D0N1_9PEZI</name>
<dbReference type="PANTHER" id="PTHR23501">
    <property type="entry name" value="MAJOR FACILITATOR SUPERFAMILY"/>
    <property type="match status" value="1"/>
</dbReference>
<evidence type="ECO:0000256" key="4">
    <source>
        <dbReference type="ARBA" id="ARBA00023136"/>
    </source>
</evidence>
<dbReference type="Pfam" id="PF07690">
    <property type="entry name" value="MFS_1"/>
    <property type="match status" value="2"/>
</dbReference>
<evidence type="ECO:0000256" key="3">
    <source>
        <dbReference type="ARBA" id="ARBA00022989"/>
    </source>
</evidence>
<keyword evidence="9" id="KW-1185">Reference proteome</keyword>
<accession>A0A9W9D0N1</accession>
<dbReference type="SUPFAM" id="SSF103473">
    <property type="entry name" value="MFS general substrate transporter"/>
    <property type="match status" value="2"/>
</dbReference>
<keyword evidence="2 6" id="KW-0812">Transmembrane</keyword>
<reference evidence="8" key="1">
    <citation type="submission" date="2022-10" db="EMBL/GenBank/DDBJ databases">
        <title>Tapping the CABI collections for fungal endophytes: first genome assemblies for Collariella, Neodidymelliopsis, Ascochyta clinopodiicola, Didymella pomorum, Didymosphaeria variabile, Neocosmospora piperis and Neocucurbitaria cava.</title>
        <authorList>
            <person name="Hill R."/>
        </authorList>
    </citation>
    <scope>NUCLEOTIDE SEQUENCE</scope>
    <source>
        <strain evidence="8">IMI 355082</strain>
    </source>
</reference>